<evidence type="ECO:0000313" key="1">
    <source>
        <dbReference type="EMBL" id="CAE7721376.1"/>
    </source>
</evidence>
<name>A0A812XD71_SYMPI</name>
<accession>A0A812XD71</accession>
<dbReference type="EMBL" id="CAJNIZ010045482">
    <property type="protein sequence ID" value="CAE7721376.1"/>
    <property type="molecule type" value="Genomic_DNA"/>
</dbReference>
<dbReference type="OrthoDB" id="435738at2759"/>
<keyword evidence="2" id="KW-1185">Reference proteome</keyword>
<comment type="caution">
    <text evidence="1">The sequence shown here is derived from an EMBL/GenBank/DDBJ whole genome shotgun (WGS) entry which is preliminary data.</text>
</comment>
<evidence type="ECO:0000313" key="2">
    <source>
        <dbReference type="Proteomes" id="UP000649617"/>
    </source>
</evidence>
<gene>
    <name evidence="1" type="primary">SEC14</name>
    <name evidence="1" type="ORF">SPIL2461_LOCUS20566</name>
</gene>
<sequence>VPHSGFVSFAFRFPMELGSDQDATTLISRINQTRKLKVGLVDFVKVAQLFNSLADVEARLLFLEAMAADLNLKLSHVRYLSELDPVLRGEVVDRLLPAVPEINTLGGFDLAVNSVHQKASLCRDRAAIVNLLLFNPACADGRYEFDVTEPAHRKMLDDLIIVNHWERDRAKRLGRPDLSKHGDHECIRNCSVNGIYRVWRSADVQLPPRAEISFDYCSPFHPEQGTPNTPDRTIRLLRQALATMDFNQSLKVKVLRSIAHRLVLTPQQCGWLLEALPATALELDTEIRDSPRVEAFVVLYSRCNNIAELLSDEESGLYSLVHLTREEVLTVRKRLGRTRTWDITRAGQEFIIPPPEAESDINPANGRMVLMTRRASNAGGIAGAAAGEKGTKPKSRTERMAEASIDFERMKPILQDYNMLDNPVSLGHANRYMMDLALHEDWHCAQCLLRVCKEEAGENIDAPYWSEKAHLADKGSKWLVPDEWYKEMPKVGIFGMTFLQGFNDPDIDLRLRLAKEWLGW</sequence>
<protein>
    <submittedName>
        <fullName evidence="1">SEC14 protein</fullName>
    </submittedName>
</protein>
<organism evidence="1 2">
    <name type="scientific">Symbiodinium pilosum</name>
    <name type="common">Dinoflagellate</name>
    <dbReference type="NCBI Taxonomy" id="2952"/>
    <lineage>
        <taxon>Eukaryota</taxon>
        <taxon>Sar</taxon>
        <taxon>Alveolata</taxon>
        <taxon>Dinophyceae</taxon>
        <taxon>Suessiales</taxon>
        <taxon>Symbiodiniaceae</taxon>
        <taxon>Symbiodinium</taxon>
    </lineage>
</organism>
<proteinExistence type="predicted"/>
<dbReference type="AlphaFoldDB" id="A0A812XD71"/>
<dbReference type="Proteomes" id="UP000649617">
    <property type="component" value="Unassembled WGS sequence"/>
</dbReference>
<reference evidence="1" key="1">
    <citation type="submission" date="2021-02" db="EMBL/GenBank/DDBJ databases">
        <authorList>
            <person name="Dougan E. K."/>
            <person name="Rhodes N."/>
            <person name="Thang M."/>
            <person name="Chan C."/>
        </authorList>
    </citation>
    <scope>NUCLEOTIDE SEQUENCE</scope>
</reference>
<feature type="non-terminal residue" evidence="1">
    <location>
        <position position="1"/>
    </location>
</feature>